<accession>A0A0E9QNN4</accession>
<proteinExistence type="predicted"/>
<protein>
    <submittedName>
        <fullName evidence="1">Uncharacterized protein</fullName>
    </submittedName>
</protein>
<reference evidence="1" key="1">
    <citation type="submission" date="2014-11" db="EMBL/GenBank/DDBJ databases">
        <authorList>
            <person name="Amaro Gonzalez C."/>
        </authorList>
    </citation>
    <scope>NUCLEOTIDE SEQUENCE</scope>
</reference>
<sequence length="37" mass="4435">MFMSTFRYLINCRFIFHCFYSCTVLTCGTVMKVTKNK</sequence>
<reference evidence="1" key="2">
    <citation type="journal article" date="2015" name="Fish Shellfish Immunol.">
        <title>Early steps in the European eel (Anguilla anguilla)-Vibrio vulnificus interaction in the gills: Role of the RtxA13 toxin.</title>
        <authorList>
            <person name="Callol A."/>
            <person name="Pajuelo D."/>
            <person name="Ebbesson L."/>
            <person name="Teles M."/>
            <person name="MacKenzie S."/>
            <person name="Amaro C."/>
        </authorList>
    </citation>
    <scope>NUCLEOTIDE SEQUENCE</scope>
</reference>
<name>A0A0E9QNN4_ANGAN</name>
<organism evidence="1">
    <name type="scientific">Anguilla anguilla</name>
    <name type="common">European freshwater eel</name>
    <name type="synonym">Muraena anguilla</name>
    <dbReference type="NCBI Taxonomy" id="7936"/>
    <lineage>
        <taxon>Eukaryota</taxon>
        <taxon>Metazoa</taxon>
        <taxon>Chordata</taxon>
        <taxon>Craniata</taxon>
        <taxon>Vertebrata</taxon>
        <taxon>Euteleostomi</taxon>
        <taxon>Actinopterygii</taxon>
        <taxon>Neopterygii</taxon>
        <taxon>Teleostei</taxon>
        <taxon>Anguilliformes</taxon>
        <taxon>Anguillidae</taxon>
        <taxon>Anguilla</taxon>
    </lineage>
</organism>
<dbReference type="AlphaFoldDB" id="A0A0E9QNN4"/>
<dbReference type="EMBL" id="GBXM01090677">
    <property type="protein sequence ID" value="JAH17900.1"/>
    <property type="molecule type" value="Transcribed_RNA"/>
</dbReference>
<evidence type="ECO:0000313" key="1">
    <source>
        <dbReference type="EMBL" id="JAH17900.1"/>
    </source>
</evidence>